<protein>
    <submittedName>
        <fullName evidence="1">Thioredoxin</fullName>
    </submittedName>
</protein>
<dbReference type="InterPro" id="IPR046698">
    <property type="entry name" value="PedC-like"/>
</dbReference>
<keyword evidence="2" id="KW-1185">Reference proteome</keyword>
<dbReference type="SUPFAM" id="SSF52833">
    <property type="entry name" value="Thioredoxin-like"/>
    <property type="match status" value="1"/>
</dbReference>
<accession>A0A1G8M310</accession>
<dbReference type="Proteomes" id="UP000235682">
    <property type="component" value="Unassembled WGS sequence"/>
</dbReference>
<name>A0A1G8M310_9LACT</name>
<comment type="caution">
    <text evidence="1">The sequence shown here is derived from an EMBL/GenBank/DDBJ whole genome shotgun (WGS) entry which is preliminary data.</text>
</comment>
<organism evidence="1 2">
    <name type="scientific">Dolosicoccus paucivorans</name>
    <dbReference type="NCBI Taxonomy" id="84521"/>
    <lineage>
        <taxon>Bacteria</taxon>
        <taxon>Bacillati</taxon>
        <taxon>Bacillota</taxon>
        <taxon>Bacilli</taxon>
        <taxon>Lactobacillales</taxon>
        <taxon>Aerococcaceae</taxon>
        <taxon>Dolosicoccus</taxon>
    </lineage>
</organism>
<proteinExistence type="predicted"/>
<reference evidence="1 2" key="1">
    <citation type="submission" date="2017-09" db="EMBL/GenBank/DDBJ databases">
        <title>Bacterial strain isolated from the female urinary microbiota.</title>
        <authorList>
            <person name="Thomas-White K."/>
            <person name="Kumar N."/>
            <person name="Forster S."/>
            <person name="Putonti C."/>
            <person name="Lawley T."/>
            <person name="Wolfe A.J."/>
        </authorList>
    </citation>
    <scope>NUCLEOTIDE SEQUENCE [LARGE SCALE GENOMIC DNA]</scope>
    <source>
        <strain evidence="1 2">UMB0852</strain>
    </source>
</reference>
<dbReference type="PROSITE" id="PS51257">
    <property type="entry name" value="PROKAR_LIPOPROTEIN"/>
    <property type="match status" value="1"/>
</dbReference>
<dbReference type="Pfam" id="PF20207">
    <property type="entry name" value="DUF6568"/>
    <property type="match status" value="1"/>
</dbReference>
<dbReference type="AlphaFoldDB" id="A0A1G8M310"/>
<dbReference type="Gene3D" id="3.40.30.10">
    <property type="entry name" value="Glutaredoxin"/>
    <property type="match status" value="1"/>
</dbReference>
<dbReference type="InterPro" id="IPR036249">
    <property type="entry name" value="Thioredoxin-like_sf"/>
</dbReference>
<gene>
    <name evidence="1" type="ORF">CJ205_06935</name>
</gene>
<sequence>MKRNLVLKFILILSLLLVGCSGPQKVEQLPLLTKEAYIDLVNQETTYYLYVGSDNCPYCNEFKPILEKALHSNDIIYYLDADKASESFKNELAQTLNIQTIPYLAQVEGDTVLKQLNYQLDLTPEDVRQFLD</sequence>
<evidence type="ECO:0000313" key="1">
    <source>
        <dbReference type="EMBL" id="PMC57964.1"/>
    </source>
</evidence>
<dbReference type="CDD" id="cd02947">
    <property type="entry name" value="TRX_family"/>
    <property type="match status" value="1"/>
</dbReference>
<dbReference type="EMBL" id="PNHE01000033">
    <property type="protein sequence ID" value="PMC57964.1"/>
    <property type="molecule type" value="Genomic_DNA"/>
</dbReference>
<dbReference type="RefSeq" id="WP_092085518.1">
    <property type="nucleotide sequence ID" value="NZ_FNEL01000027.1"/>
</dbReference>
<evidence type="ECO:0000313" key="2">
    <source>
        <dbReference type="Proteomes" id="UP000235682"/>
    </source>
</evidence>